<feature type="compositionally biased region" description="Polar residues" evidence="2">
    <location>
        <begin position="288"/>
        <end position="299"/>
    </location>
</feature>
<organism evidence="3 4">
    <name type="scientific">Hibiscus trionum</name>
    <name type="common">Flower of an hour</name>
    <dbReference type="NCBI Taxonomy" id="183268"/>
    <lineage>
        <taxon>Eukaryota</taxon>
        <taxon>Viridiplantae</taxon>
        <taxon>Streptophyta</taxon>
        <taxon>Embryophyta</taxon>
        <taxon>Tracheophyta</taxon>
        <taxon>Spermatophyta</taxon>
        <taxon>Magnoliopsida</taxon>
        <taxon>eudicotyledons</taxon>
        <taxon>Gunneridae</taxon>
        <taxon>Pentapetalae</taxon>
        <taxon>rosids</taxon>
        <taxon>malvids</taxon>
        <taxon>Malvales</taxon>
        <taxon>Malvaceae</taxon>
        <taxon>Malvoideae</taxon>
        <taxon>Hibiscus</taxon>
    </lineage>
</organism>
<dbReference type="PANTHER" id="PTHR33701:SF3">
    <property type="entry name" value="TRANSCRIPTIONAL REGULATOR ATRX"/>
    <property type="match status" value="1"/>
</dbReference>
<feature type="compositionally biased region" description="Basic and acidic residues" evidence="2">
    <location>
        <begin position="244"/>
        <end position="262"/>
    </location>
</feature>
<feature type="compositionally biased region" description="Polar residues" evidence="2">
    <location>
        <begin position="328"/>
        <end position="343"/>
    </location>
</feature>
<feature type="region of interest" description="Disordered" evidence="2">
    <location>
        <begin position="87"/>
        <end position="404"/>
    </location>
</feature>
<evidence type="ECO:0000256" key="2">
    <source>
        <dbReference type="SAM" id="MobiDB-lite"/>
    </source>
</evidence>
<gene>
    <name evidence="3" type="ORF">HRI_002290600</name>
</gene>
<feature type="compositionally biased region" description="Polar residues" evidence="2">
    <location>
        <begin position="134"/>
        <end position="143"/>
    </location>
</feature>
<reference evidence="3" key="1">
    <citation type="submission" date="2023-05" db="EMBL/GenBank/DDBJ databases">
        <title>Genome and transcriptome analyses reveal genes involved in the formation of fine ridges on petal epidermal cells in Hibiscus trionum.</title>
        <authorList>
            <person name="Koshimizu S."/>
            <person name="Masuda S."/>
            <person name="Ishii T."/>
            <person name="Shirasu K."/>
            <person name="Hoshino A."/>
            <person name="Arita M."/>
        </authorList>
    </citation>
    <scope>NUCLEOTIDE SEQUENCE</scope>
    <source>
        <strain evidence="3">Hamamatsu line</strain>
    </source>
</reference>
<evidence type="ECO:0000313" key="4">
    <source>
        <dbReference type="Proteomes" id="UP001165190"/>
    </source>
</evidence>
<dbReference type="Proteomes" id="UP001165190">
    <property type="component" value="Unassembled WGS sequence"/>
</dbReference>
<feature type="compositionally biased region" description="Basic and acidic residues" evidence="2">
    <location>
        <begin position="224"/>
        <end position="237"/>
    </location>
</feature>
<evidence type="ECO:0000256" key="1">
    <source>
        <dbReference type="SAM" id="Coils"/>
    </source>
</evidence>
<dbReference type="EMBL" id="BSYR01000021">
    <property type="protein sequence ID" value="GMI86213.1"/>
    <property type="molecule type" value="Genomic_DNA"/>
</dbReference>
<feature type="compositionally biased region" description="Polar residues" evidence="2">
    <location>
        <begin position="387"/>
        <end position="397"/>
    </location>
</feature>
<protein>
    <submittedName>
        <fullName evidence="3">Uncharacterized protein</fullName>
    </submittedName>
</protein>
<feature type="compositionally biased region" description="Basic residues" evidence="2">
    <location>
        <begin position="178"/>
        <end position="193"/>
    </location>
</feature>
<feature type="coiled-coil region" evidence="1">
    <location>
        <begin position="38"/>
        <end position="72"/>
    </location>
</feature>
<sequence>MQNSDKEEPDQRITCNMEDSNMTIEFLRARLLSERSVSKSARQRADELARRVAELEEQLRIVSVQRRRAEKATADVLAILENNGVSDVSEELDSSSDQDTPFKSNMDNVSTKGEESSISSKVRRKEADELSGSDDFSSVSGRSLSWKGRKSASHSPEQYKDSLVRRRNSFSSKGFSSPKHRQGKSCRQIRRRESRLIAEETKSDDVKAGSPENGLVTPSKVKTNHSESEKDMEKALEHQAQLIDRYEAMERAQREWEEKFRENNSSTPDSCDPGNNSDVTEERDEIKTQTQYASGTGSLRVQEEEELPKTQPYDPMPPSHGDMDQLQDRNCSSSLSPASLNPTSPGPMGKEKHCQESLQSNYSPLHSGHQIANAHGSTGKQAVVHQESPQSNHSPIHSSHAHGSMGNQAVQLLSSDIRGSSTTEPPGNKNEIYALVPHETPGRFTNVLDALKQARMSLEQKINTSPLIEGASGGKAIEPYVGRKVGERAEIPIGCSGLFRVPSDYSAEASKMNFLGSGLQLSLANFDPDAGVAPTSSNHLLITSYANTRSSSSSNYPPVTSDRFYSGPYMDVRSSFSTVPTASGYTNDDQVLTSRYAETGSRSTQNPRFDPYMEPGLPSSALQSYSTFPSYPDLVPQIQSREGFPVFHTTRSIGVRPDQFSYYDNHFRPDSHRL</sequence>
<keyword evidence="4" id="KW-1185">Reference proteome</keyword>
<accession>A0A9W7I0Z2</accession>
<feature type="compositionally biased region" description="Polar residues" evidence="2">
    <location>
        <begin position="101"/>
        <end position="120"/>
    </location>
</feature>
<keyword evidence="1" id="KW-0175">Coiled coil</keyword>
<dbReference type="OrthoDB" id="1939754at2759"/>
<feature type="compositionally biased region" description="Polar residues" evidence="2">
    <location>
        <begin position="263"/>
        <end position="278"/>
    </location>
</feature>
<evidence type="ECO:0000313" key="3">
    <source>
        <dbReference type="EMBL" id="GMI86213.1"/>
    </source>
</evidence>
<proteinExistence type="predicted"/>
<comment type="caution">
    <text evidence="3">The sequence shown here is derived from an EMBL/GenBank/DDBJ whole genome shotgun (WGS) entry which is preliminary data.</text>
</comment>
<dbReference type="PANTHER" id="PTHR33701">
    <property type="entry name" value="TRANSMEMBRANE PROTEIN"/>
    <property type="match status" value="1"/>
</dbReference>
<feature type="compositionally biased region" description="Basic and acidic residues" evidence="2">
    <location>
        <begin position="194"/>
        <end position="207"/>
    </location>
</feature>
<dbReference type="AlphaFoldDB" id="A0A9W7I0Z2"/>
<feature type="region of interest" description="Disordered" evidence="2">
    <location>
        <begin position="597"/>
        <end position="616"/>
    </location>
</feature>
<name>A0A9W7I0Z2_HIBTR</name>